<dbReference type="Gene3D" id="3.40.50.1100">
    <property type="match status" value="2"/>
</dbReference>
<dbReference type="GO" id="GO:0004795">
    <property type="term" value="F:threonine synthase activity"/>
    <property type="evidence" value="ECO:0007669"/>
    <property type="project" value="UniProtKB-EC"/>
</dbReference>
<evidence type="ECO:0000256" key="5">
    <source>
        <dbReference type="NCBIfam" id="TIGR00260"/>
    </source>
</evidence>
<name>A0ABS9EKQ5_9BACT</name>
<comment type="caution">
    <text evidence="7">The sequence shown here is derived from an EMBL/GenBank/DDBJ whole genome shotgun (WGS) entry which is preliminary data.</text>
</comment>
<accession>A0ABS9EKQ5</accession>
<dbReference type="InterPro" id="IPR036052">
    <property type="entry name" value="TrpB-like_PALP_sf"/>
</dbReference>
<feature type="domain" description="Tryptophan synthase beta chain-like PALP" evidence="6">
    <location>
        <begin position="66"/>
        <end position="367"/>
    </location>
</feature>
<dbReference type="CDD" id="cd01563">
    <property type="entry name" value="Thr-synth_1"/>
    <property type="match status" value="1"/>
</dbReference>
<evidence type="ECO:0000313" key="7">
    <source>
        <dbReference type="EMBL" id="MCF4141793.1"/>
    </source>
</evidence>
<dbReference type="EC" id="4.2.3.1" evidence="5"/>
<dbReference type="Pfam" id="PF00291">
    <property type="entry name" value="PALP"/>
    <property type="match status" value="1"/>
</dbReference>
<evidence type="ECO:0000313" key="8">
    <source>
        <dbReference type="Proteomes" id="UP001200430"/>
    </source>
</evidence>
<dbReference type="RefSeq" id="WP_236098521.1">
    <property type="nucleotide sequence ID" value="NZ_JAKGUD010000002.1"/>
</dbReference>
<evidence type="ECO:0000256" key="2">
    <source>
        <dbReference type="ARBA" id="ARBA00005517"/>
    </source>
</evidence>
<evidence type="ECO:0000256" key="1">
    <source>
        <dbReference type="ARBA" id="ARBA00001933"/>
    </source>
</evidence>
<sequence>MGVSLVCTGCGEQVDDEKALRCPGCDGPLELPEIVGSRPGPWVPGETLIERYKDFFPFANGRADLSLGEGFTPLVKLDGIGKRLGLSVLWGKNEGANPTWSFKDRGTLAGVIHALESGYSRIGTVSTGNMAASVAAYGAKAGLETVILVGRGLPREKLGPIAMYGARLIKVDGDYGRLYYESLRLAKDRNIAFINSDAPFRVAGSRTIAYEICEQLNFTVPDWVLIPVSAGGNFRGIARGFREFFLSGLIDKVPRLMAVQADGCSPVVRAFEEGSPKVDRFDSPHTVAHAIENPFPPSGNEVLRLVRENGWSCRAVSEDSILEAQRELAMEGLFVQPASAVSLAALKDAVRDGLVESGQSAALVLTGSGLKYTAVFGQHDLTWEESTLENLGNALDRR</sequence>
<dbReference type="Proteomes" id="UP001200430">
    <property type="component" value="Unassembled WGS sequence"/>
</dbReference>
<reference evidence="7 8" key="1">
    <citation type="submission" date="2022-01" db="EMBL/GenBank/DDBJ databases">
        <title>Dethiosulfovibrio faecalis sp. nov., a novel proteolytic, non-sulfur-reducing bacterium isolated from a marine aquaculture solid waste bioreactor.</title>
        <authorList>
            <person name="Grabowski S."/>
            <person name="Apolinario E."/>
            <person name="Schneider N."/>
            <person name="Marshall C.W."/>
            <person name="Sowers K.R."/>
        </authorList>
    </citation>
    <scope>NUCLEOTIDE SEQUENCE [LARGE SCALE GENOMIC DNA]</scope>
    <source>
        <strain evidence="7 8">DSM 12537</strain>
    </source>
</reference>
<dbReference type="EMBL" id="JAKGUD010000002">
    <property type="protein sequence ID" value="MCF4141793.1"/>
    <property type="molecule type" value="Genomic_DNA"/>
</dbReference>
<evidence type="ECO:0000256" key="3">
    <source>
        <dbReference type="ARBA" id="ARBA00022898"/>
    </source>
</evidence>
<evidence type="ECO:0000259" key="6">
    <source>
        <dbReference type="Pfam" id="PF00291"/>
    </source>
</evidence>
<keyword evidence="4 7" id="KW-0456">Lyase</keyword>
<gene>
    <name evidence="7" type="primary">thrC</name>
    <name evidence="7" type="ORF">L2W38_03035</name>
</gene>
<keyword evidence="8" id="KW-1185">Reference proteome</keyword>
<dbReference type="InterPro" id="IPR004450">
    <property type="entry name" value="Thr_synthase-like"/>
</dbReference>
<proteinExistence type="inferred from homology"/>
<dbReference type="NCBIfam" id="TIGR00260">
    <property type="entry name" value="thrC"/>
    <property type="match status" value="1"/>
</dbReference>
<protein>
    <recommendedName>
        <fullName evidence="5">Threonine synthase</fullName>
        <ecNumber evidence="5">4.2.3.1</ecNumber>
    </recommendedName>
</protein>
<dbReference type="InterPro" id="IPR001926">
    <property type="entry name" value="TrpB-like_PALP"/>
</dbReference>
<keyword evidence="3" id="KW-0663">Pyridoxal phosphate</keyword>
<dbReference type="InterPro" id="IPR050147">
    <property type="entry name" value="Ser/Thr_Dehydratase"/>
</dbReference>
<dbReference type="SUPFAM" id="SSF53686">
    <property type="entry name" value="Tryptophan synthase beta subunit-like PLP-dependent enzymes"/>
    <property type="match status" value="1"/>
</dbReference>
<evidence type="ECO:0000256" key="4">
    <source>
        <dbReference type="ARBA" id="ARBA00023239"/>
    </source>
</evidence>
<comment type="similarity">
    <text evidence="2">Belongs to the threonine synthase family.</text>
</comment>
<dbReference type="PANTHER" id="PTHR48078">
    <property type="entry name" value="THREONINE DEHYDRATASE, MITOCHONDRIAL-RELATED"/>
    <property type="match status" value="1"/>
</dbReference>
<organism evidence="7 8">
    <name type="scientific">Dethiosulfovibrio marinus</name>
    <dbReference type="NCBI Taxonomy" id="133532"/>
    <lineage>
        <taxon>Bacteria</taxon>
        <taxon>Thermotogati</taxon>
        <taxon>Synergistota</taxon>
        <taxon>Synergistia</taxon>
        <taxon>Synergistales</taxon>
        <taxon>Dethiosulfovibrionaceae</taxon>
        <taxon>Dethiosulfovibrio</taxon>
    </lineage>
</organism>
<comment type="cofactor">
    <cofactor evidence="1">
        <name>pyridoxal 5'-phosphate</name>
        <dbReference type="ChEBI" id="CHEBI:597326"/>
    </cofactor>
</comment>
<dbReference type="PANTHER" id="PTHR48078:SF6">
    <property type="entry name" value="L-THREONINE DEHYDRATASE CATABOLIC TDCB"/>
    <property type="match status" value="1"/>
</dbReference>